<feature type="non-terminal residue" evidence="1">
    <location>
        <position position="1"/>
    </location>
</feature>
<sequence>KPKTPLSKYIKRQLEPARLYAVSSYSFVFLERGRISFRGGKAILAERGLTALVAPQLASTRHFLSQGVNKHSRRHGRDQEEDAGDEAGEGQRAGPRAPVRAGGKGCQPSCREAFEENRNSFAPEK</sequence>
<evidence type="ECO:0000313" key="2">
    <source>
        <dbReference type="Proteomes" id="UP001064048"/>
    </source>
</evidence>
<keyword evidence="2" id="KW-1185">Reference proteome</keyword>
<accession>A0ACC0KCC1</accession>
<dbReference type="Proteomes" id="UP001064048">
    <property type="component" value="Chromosome 21"/>
</dbReference>
<comment type="caution">
    <text evidence="1">The sequence shown here is derived from an EMBL/GenBank/DDBJ whole genome shotgun (WGS) entry which is preliminary data.</text>
</comment>
<gene>
    <name evidence="1" type="ORF">MSG28_012229</name>
</gene>
<dbReference type="EMBL" id="CM046121">
    <property type="protein sequence ID" value="KAI8434084.1"/>
    <property type="molecule type" value="Genomic_DNA"/>
</dbReference>
<reference evidence="1 2" key="1">
    <citation type="journal article" date="2022" name="Genome Biol. Evol.">
        <title>The Spruce Budworm Genome: Reconstructing the Evolutionary History of Antifreeze Proteins.</title>
        <authorList>
            <person name="Beliveau C."/>
            <person name="Gagne P."/>
            <person name="Picq S."/>
            <person name="Vernygora O."/>
            <person name="Keeling C.I."/>
            <person name="Pinkney K."/>
            <person name="Doucet D."/>
            <person name="Wen F."/>
            <person name="Johnston J.S."/>
            <person name="Maaroufi H."/>
            <person name="Boyle B."/>
            <person name="Laroche J."/>
            <person name="Dewar K."/>
            <person name="Juretic N."/>
            <person name="Blackburn G."/>
            <person name="Nisole A."/>
            <person name="Brunet B."/>
            <person name="Brandao M."/>
            <person name="Lumley L."/>
            <person name="Duan J."/>
            <person name="Quan G."/>
            <person name="Lucarotti C.J."/>
            <person name="Roe A.D."/>
            <person name="Sperling F.A.H."/>
            <person name="Levesque R.C."/>
            <person name="Cusson M."/>
        </authorList>
    </citation>
    <scope>NUCLEOTIDE SEQUENCE [LARGE SCALE GENOMIC DNA]</scope>
    <source>
        <strain evidence="1">Glfc:IPQL:Cfum</strain>
    </source>
</reference>
<name>A0ACC0KCC1_CHOFU</name>
<protein>
    <submittedName>
        <fullName evidence="1">Uncharacterized protein</fullName>
    </submittedName>
</protein>
<organism evidence="1 2">
    <name type="scientific">Choristoneura fumiferana</name>
    <name type="common">Spruce budworm moth</name>
    <name type="synonym">Archips fumiferana</name>
    <dbReference type="NCBI Taxonomy" id="7141"/>
    <lineage>
        <taxon>Eukaryota</taxon>
        <taxon>Metazoa</taxon>
        <taxon>Ecdysozoa</taxon>
        <taxon>Arthropoda</taxon>
        <taxon>Hexapoda</taxon>
        <taxon>Insecta</taxon>
        <taxon>Pterygota</taxon>
        <taxon>Neoptera</taxon>
        <taxon>Endopterygota</taxon>
        <taxon>Lepidoptera</taxon>
        <taxon>Glossata</taxon>
        <taxon>Ditrysia</taxon>
        <taxon>Tortricoidea</taxon>
        <taxon>Tortricidae</taxon>
        <taxon>Tortricinae</taxon>
        <taxon>Choristoneura</taxon>
    </lineage>
</organism>
<proteinExistence type="predicted"/>
<evidence type="ECO:0000313" key="1">
    <source>
        <dbReference type="EMBL" id="KAI8434084.1"/>
    </source>
</evidence>